<dbReference type="RefSeq" id="YP_009018779.1">
    <property type="nucleotide sequence ID" value="NC_023744.1"/>
</dbReference>
<feature type="region of interest" description="Disordered" evidence="1">
    <location>
        <begin position="1"/>
        <end position="59"/>
    </location>
</feature>
<reference evidence="2 3" key="1">
    <citation type="journal article" date="2012" name="J. Virol.">
        <title>Complete Genome Sequences of 138 Mycobacteriophages.</title>
        <authorList>
            <consortium name="the Science Education Alliance Phage Hunters Advancing Genomics and Evolutionary Science Program"/>
            <consortium name="the KwaZulu-Natal Research Institute for Tuberculosis and HIV Mycobacterial Genetics Course Students"/>
            <consortium name="the Phage Hunters Integrating Research and Education Program"/>
            <person name="Hatfull G.F."/>
        </authorList>
    </citation>
    <scope>NUCLEOTIDE SEQUENCE [LARGE SCALE GENOMIC DNA]</scope>
</reference>
<evidence type="ECO:0000313" key="2">
    <source>
        <dbReference type="EMBL" id="AER47645.1"/>
    </source>
</evidence>
<accession>G8I4K1</accession>
<evidence type="ECO:0000313" key="3">
    <source>
        <dbReference type="Proteomes" id="UP000005857"/>
    </source>
</evidence>
<feature type="compositionally biased region" description="Basic and acidic residues" evidence="1">
    <location>
        <begin position="30"/>
        <end position="44"/>
    </location>
</feature>
<dbReference type="KEGG" id="vg:18990089"/>
<sequence length="59" mass="6760">MKPHNHAAPGLGRTNDKLAGLANRYRKRINKELERRGRERDLDPAARAGRRRSDNKRAA</sequence>
<dbReference type="GeneID" id="18990089"/>
<protein>
    <submittedName>
        <fullName evidence="2">Uncharacterized protein</fullName>
    </submittedName>
</protein>
<organism evidence="2 3">
    <name type="scientific">Mycobacterium phage DS6A</name>
    <dbReference type="NCBI Taxonomy" id="45764"/>
    <lineage>
        <taxon>Viruses</taxon>
        <taxon>Duplodnaviria</taxon>
        <taxon>Heunggongvirae</taxon>
        <taxon>Uroviricota</taxon>
        <taxon>Caudoviricetes</taxon>
        <taxon>Hnatkovirus</taxon>
        <taxon>Hnatkovirus DS6A</taxon>
    </lineage>
</organism>
<evidence type="ECO:0000256" key="1">
    <source>
        <dbReference type="SAM" id="MobiDB-lite"/>
    </source>
</evidence>
<name>G8I4K1_9CAUD</name>
<keyword evidence="3" id="KW-1185">Reference proteome</keyword>
<proteinExistence type="predicted"/>
<gene>
    <name evidence="2" type="primary">91</name>
    <name evidence="2" type="ORF">DS6A_91</name>
</gene>
<dbReference type="Proteomes" id="UP000005857">
    <property type="component" value="Segment"/>
</dbReference>
<dbReference type="EMBL" id="JN698994">
    <property type="protein sequence ID" value="AER47645.1"/>
    <property type="molecule type" value="Genomic_DNA"/>
</dbReference>